<sequence>MNMELESNSKDNGSSFSSPDLELSVNTSSFPLSDATEKTCVEEKKKEKDIIETGKMLIKESNSKNNKNKKNLTGLITIPEAILNEAQIKLKEENEQLTPLTDGEENNNNFLNQNNKSSSGLSLSESSEDSSGTNNSALELNNQLNMLERILFPETHHKIITPRITITIDPSMAFDECEEEDDEDDACDVDSDDEDGDLEDDDSSSVFLELASDTGMSDKTLAELEMVGVESSKDSDGSGRARAGSIIIDESGLIITCEKYGRVPILLSDEDHHFDGSPLRSASDGELETNVNNNSNANLNEGGGGGEEERSRHSSEEEPNNVSECQSGDCPSPRSNKLGRASSSPSNTNLSEPSSEPGERVLKIEEAKPRRRNTIADIFRWLIESDSKSCNSLPGAANNSTHSRKSSDTSELSLGQSSDKGSEQETEEDLWITWGRIVNEWETYWKKKNQFVRDLVKRGIPHHFRGIVWQLLCLAHDSPDKAKYADYIKATSACEKVIRRDIARTYPEHDFFKEKDGLGQESLFNVMKAYSLHDREVGYCQGSAFIVGLLLMQMPEEEAFAVLVKLMQDYRLREMFKPSMAELGLCMYQLEMCVQEQYPELHVHFTSQGFHTSMYASSWFLTIFTTSLPLAVASRIMDVFLMDGIEVVFRIALAILSMAKHELLSLDMEGMLKYLQKELPPQIEAEPENLFSIAFNVKYNAKKMKKLEKDYAAMKTKEQEEMVELRRLRTENKLLKQRIEVLESESSELANKLIQGQVGRAEEVETTFALKRELAAVRQHYLEAMKQLENVTQQYQHLLLVLDETNNTKQTSMDEISLKSELLKQKEELIQCLQNELVEVRLQEAENAVIMSDLRSRIQELEEEKKKLRESAVDNSVAHLQEELIAVKLREAEASLSLKDLRQKVADLTTQWQKHLQEQEDSNADKKGTGTPLGNLFTSSRMDVQRLEEEVMSLKLREMHTIIELKEHRLKIMELETQVQVTTNQLKRQEDESRRLKEELESSFAQNKDYQSKLKEERRRYSDLESKLKEDSVHARIKDAEKSQRMFDLSQVISSLQLKNQELMAEKEMMSARCVSSSSESNGDKLECESETIERIRELQDTIATLTIQLESLKEQSQQSKSAARCASPVGNGSNSATITTNGSNKEPTSSSSSPVAPAVNGVESEP</sequence>
<feature type="compositionally biased region" description="Low complexity" evidence="2">
    <location>
        <begin position="106"/>
        <end position="136"/>
    </location>
</feature>
<feature type="coiled-coil region" evidence="1">
    <location>
        <begin position="965"/>
        <end position="1027"/>
    </location>
</feature>
<evidence type="ECO:0000313" key="5">
    <source>
        <dbReference type="Proteomes" id="UP001642540"/>
    </source>
</evidence>
<feature type="compositionally biased region" description="Basic and acidic residues" evidence="2">
    <location>
        <begin position="35"/>
        <end position="46"/>
    </location>
</feature>
<dbReference type="InterPro" id="IPR035969">
    <property type="entry name" value="Rab-GAP_TBC_sf"/>
</dbReference>
<dbReference type="PROSITE" id="PS50086">
    <property type="entry name" value="TBC_RABGAP"/>
    <property type="match status" value="1"/>
</dbReference>
<feature type="region of interest" description="Disordered" evidence="2">
    <location>
        <begin position="1"/>
        <end position="46"/>
    </location>
</feature>
<accession>A0ABP1QTT6</accession>
<evidence type="ECO:0000256" key="1">
    <source>
        <dbReference type="SAM" id="Coils"/>
    </source>
</evidence>
<feature type="compositionally biased region" description="Polar residues" evidence="2">
    <location>
        <begin position="409"/>
        <end position="419"/>
    </location>
</feature>
<dbReference type="Gene3D" id="1.10.472.80">
    <property type="entry name" value="Ypt/Rab-GAP domain of gyp1p, domain 3"/>
    <property type="match status" value="1"/>
</dbReference>
<feature type="compositionally biased region" description="Basic and acidic residues" evidence="2">
    <location>
        <begin position="307"/>
        <end position="316"/>
    </location>
</feature>
<dbReference type="Gene3D" id="1.10.8.270">
    <property type="entry name" value="putative rabgap domain of human tbc1 domain family member 14 like domains"/>
    <property type="match status" value="1"/>
</dbReference>
<dbReference type="SUPFAM" id="SSF47923">
    <property type="entry name" value="Ypt/Rab-GAP domain of gyp1p"/>
    <property type="match status" value="2"/>
</dbReference>
<feature type="compositionally biased region" description="Basic and acidic residues" evidence="2">
    <location>
        <begin position="916"/>
        <end position="928"/>
    </location>
</feature>
<dbReference type="PANTHER" id="PTHR47219">
    <property type="entry name" value="RAB GTPASE-ACTIVATING PROTEIN 1-LIKE"/>
    <property type="match status" value="1"/>
</dbReference>
<name>A0ABP1QTT6_9HEXA</name>
<dbReference type="EMBL" id="CAXLJM020000046">
    <property type="protein sequence ID" value="CAL8111504.1"/>
    <property type="molecule type" value="Genomic_DNA"/>
</dbReference>
<evidence type="ECO:0000256" key="2">
    <source>
        <dbReference type="SAM" id="MobiDB-lite"/>
    </source>
</evidence>
<dbReference type="InterPro" id="IPR050302">
    <property type="entry name" value="Rab_GAP_TBC_domain"/>
</dbReference>
<feature type="compositionally biased region" description="Low complexity" evidence="2">
    <location>
        <begin position="288"/>
        <end position="300"/>
    </location>
</feature>
<feature type="region of interest" description="Disordered" evidence="2">
    <location>
        <begin position="1115"/>
        <end position="1167"/>
    </location>
</feature>
<feature type="region of interest" description="Disordered" evidence="2">
    <location>
        <begin position="178"/>
        <end position="203"/>
    </location>
</feature>
<dbReference type="Pfam" id="PF00566">
    <property type="entry name" value="RabGAP-TBC"/>
    <property type="match status" value="1"/>
</dbReference>
<feature type="region of interest" description="Disordered" evidence="2">
    <location>
        <begin position="916"/>
        <end position="937"/>
    </location>
</feature>
<comment type="caution">
    <text evidence="4">The sequence shown here is derived from an EMBL/GenBank/DDBJ whole genome shotgun (WGS) entry which is preliminary data.</text>
</comment>
<keyword evidence="5" id="KW-1185">Reference proteome</keyword>
<feature type="compositionally biased region" description="Polar residues" evidence="2">
    <location>
        <begin position="1131"/>
        <end position="1149"/>
    </location>
</feature>
<feature type="compositionally biased region" description="Polar residues" evidence="2">
    <location>
        <begin position="341"/>
        <end position="354"/>
    </location>
</feature>
<dbReference type="Proteomes" id="UP001642540">
    <property type="component" value="Unassembled WGS sequence"/>
</dbReference>
<reference evidence="4 5" key="1">
    <citation type="submission" date="2024-08" db="EMBL/GenBank/DDBJ databases">
        <authorList>
            <person name="Cucini C."/>
            <person name="Frati F."/>
        </authorList>
    </citation>
    <scope>NUCLEOTIDE SEQUENCE [LARGE SCALE GENOMIC DNA]</scope>
</reference>
<feature type="compositionally biased region" description="Polar residues" evidence="2">
    <location>
        <begin position="390"/>
        <end position="401"/>
    </location>
</feature>
<evidence type="ECO:0000313" key="4">
    <source>
        <dbReference type="EMBL" id="CAL8111504.1"/>
    </source>
</evidence>
<feature type="region of interest" description="Disordered" evidence="2">
    <location>
        <begin position="99"/>
        <end position="136"/>
    </location>
</feature>
<dbReference type="Gene3D" id="1.10.10.750">
    <property type="entry name" value="Ypt/Rab-GAP domain of gyp1p, domain 1"/>
    <property type="match status" value="1"/>
</dbReference>
<organism evidence="4 5">
    <name type="scientific">Orchesella dallaii</name>
    <dbReference type="NCBI Taxonomy" id="48710"/>
    <lineage>
        <taxon>Eukaryota</taxon>
        <taxon>Metazoa</taxon>
        <taxon>Ecdysozoa</taxon>
        <taxon>Arthropoda</taxon>
        <taxon>Hexapoda</taxon>
        <taxon>Collembola</taxon>
        <taxon>Entomobryomorpha</taxon>
        <taxon>Entomobryoidea</taxon>
        <taxon>Orchesellidae</taxon>
        <taxon>Orchesellinae</taxon>
        <taxon>Orchesella</taxon>
    </lineage>
</organism>
<feature type="region of interest" description="Disordered" evidence="2">
    <location>
        <begin position="390"/>
        <end position="425"/>
    </location>
</feature>
<feature type="domain" description="Rab-GAP TBC" evidence="3">
    <location>
        <begin position="459"/>
        <end position="644"/>
    </location>
</feature>
<keyword evidence="1" id="KW-0175">Coiled coil</keyword>
<dbReference type="SMART" id="SM00164">
    <property type="entry name" value="TBC"/>
    <property type="match status" value="1"/>
</dbReference>
<evidence type="ECO:0000259" key="3">
    <source>
        <dbReference type="PROSITE" id="PS50086"/>
    </source>
</evidence>
<protein>
    <recommendedName>
        <fullName evidence="3">Rab-GAP TBC domain-containing protein</fullName>
    </recommendedName>
</protein>
<proteinExistence type="predicted"/>
<feature type="region of interest" description="Disordered" evidence="2">
    <location>
        <begin position="276"/>
        <end position="365"/>
    </location>
</feature>
<feature type="compositionally biased region" description="Low complexity" evidence="2">
    <location>
        <begin position="1150"/>
        <end position="1160"/>
    </location>
</feature>
<gene>
    <name evidence="4" type="ORF">ODALV1_LOCUS15098</name>
</gene>
<dbReference type="InterPro" id="IPR000195">
    <property type="entry name" value="Rab-GAP-TBC_dom"/>
</dbReference>
<dbReference type="PANTHER" id="PTHR47219:SF22">
    <property type="entry name" value="RAB-GAP TBC DOMAIN-CONTAINING PROTEIN"/>
    <property type="match status" value="1"/>
</dbReference>